<dbReference type="GO" id="GO:0005886">
    <property type="term" value="C:plasma membrane"/>
    <property type="evidence" value="ECO:0007669"/>
    <property type="project" value="UniProtKB-SubCell"/>
</dbReference>
<keyword evidence="4 7" id="KW-0812">Transmembrane</keyword>
<dbReference type="KEGG" id="vg:9925899"/>
<dbReference type="GO" id="GO:0022857">
    <property type="term" value="F:transmembrane transporter activity"/>
    <property type="evidence" value="ECO:0007669"/>
    <property type="project" value="InterPro"/>
</dbReference>
<dbReference type="Pfam" id="PF00893">
    <property type="entry name" value="Multi_Drug_Res"/>
    <property type="match status" value="1"/>
</dbReference>
<evidence type="ECO:0000256" key="5">
    <source>
        <dbReference type="ARBA" id="ARBA00022989"/>
    </source>
</evidence>
<evidence type="ECO:0000256" key="3">
    <source>
        <dbReference type="ARBA" id="ARBA00022475"/>
    </source>
</evidence>
<keyword evidence="5 7" id="KW-1133">Transmembrane helix</keyword>
<dbReference type="Proteomes" id="UP000008730">
    <property type="component" value="Segment"/>
</dbReference>
<dbReference type="PANTHER" id="PTHR30561">
    <property type="entry name" value="SMR FAMILY PROTON-DEPENDENT DRUG EFFLUX TRANSPORTER SUGE"/>
    <property type="match status" value="1"/>
</dbReference>
<sequence length="109" mass="11466">MIGTFWLLIAIVTDVVSTIYMAKSEGFSNIIPSIIGGLLYFGSFIACVIALKHMQAGILYVLWAGVGAIATAVLAKAMLNQTLDIGAWIGLGFISVGLAIIAQFSSIDI</sequence>
<evidence type="ECO:0000256" key="7">
    <source>
        <dbReference type="SAM" id="Phobius"/>
    </source>
</evidence>
<keyword evidence="3" id="KW-1003">Cell membrane</keyword>
<reference evidence="8 9" key="1">
    <citation type="journal article" date="2010" name="Virol. J.">
        <title>Genomes of the T4-related bacteriophages as windows on microbial genome evolution.</title>
        <authorList>
            <person name="Petrov V.M."/>
            <person name="Ratnayaka S."/>
            <person name="Nolan J.M."/>
            <person name="Miller E.S."/>
            <person name="Karam J.D."/>
        </authorList>
    </citation>
    <scope>NUCLEOTIDE SEQUENCE [LARGE SCALE GENOMIC DNA]</scope>
</reference>
<gene>
    <name evidence="8" type="ORF">Acj61p008</name>
</gene>
<comment type="subcellular location">
    <subcellularLocation>
        <location evidence="1">Cell membrane</location>
        <topology evidence="1">Multi-pass membrane protein</topology>
    </subcellularLocation>
</comment>
<dbReference type="InterPro" id="IPR045324">
    <property type="entry name" value="Small_multidrug_res"/>
</dbReference>
<name>E5E3Y9_9CAUD</name>
<dbReference type="RefSeq" id="YP_004009625.1">
    <property type="nucleotide sequence ID" value="NC_014661.1"/>
</dbReference>
<feature type="transmembrane region" description="Helical" evidence="7">
    <location>
        <begin position="27"/>
        <end position="51"/>
    </location>
</feature>
<dbReference type="PANTHER" id="PTHR30561:SF1">
    <property type="entry name" value="MULTIDRUG TRANSPORTER EMRE"/>
    <property type="match status" value="1"/>
</dbReference>
<organism evidence="8 9">
    <name type="scientific">Acinetobacter phage Acj61</name>
    <dbReference type="NCBI Taxonomy" id="760732"/>
    <lineage>
        <taxon>Viruses</taxon>
        <taxon>Duplodnaviria</taxon>
        <taxon>Heunggongvirae</taxon>
        <taxon>Uroviricota</taxon>
        <taxon>Caudoviricetes</taxon>
        <taxon>Pantevenvirales</taxon>
        <taxon>Straboviridae</taxon>
        <taxon>Twarogvirinae</taxon>
        <taxon>Lasallevirus</taxon>
        <taxon>Lasallevirus Acj61</taxon>
        <taxon>Acinetobacter virus Acj61</taxon>
    </lineage>
</organism>
<dbReference type="SUPFAM" id="SSF103481">
    <property type="entry name" value="Multidrug resistance efflux transporter EmrE"/>
    <property type="match status" value="1"/>
</dbReference>
<dbReference type="InterPro" id="IPR000390">
    <property type="entry name" value="Small_drug/metabolite_transptr"/>
</dbReference>
<evidence type="ECO:0000313" key="8">
    <source>
        <dbReference type="EMBL" id="ADG35973.1"/>
    </source>
</evidence>
<dbReference type="GeneID" id="9925899"/>
<evidence type="ECO:0000256" key="1">
    <source>
        <dbReference type="ARBA" id="ARBA00004651"/>
    </source>
</evidence>
<evidence type="ECO:0000256" key="6">
    <source>
        <dbReference type="ARBA" id="ARBA00023136"/>
    </source>
</evidence>
<dbReference type="Gene3D" id="1.10.3730.20">
    <property type="match status" value="1"/>
</dbReference>
<dbReference type="InterPro" id="IPR037185">
    <property type="entry name" value="EmrE-like"/>
</dbReference>
<keyword evidence="6 7" id="KW-0472">Membrane</keyword>
<feature type="transmembrane region" description="Helical" evidence="7">
    <location>
        <begin position="85"/>
        <end position="104"/>
    </location>
</feature>
<accession>E5E3Y9</accession>
<dbReference type="EMBL" id="GU911519">
    <property type="protein sequence ID" value="ADG35973.1"/>
    <property type="molecule type" value="Genomic_DNA"/>
</dbReference>
<evidence type="ECO:0000256" key="2">
    <source>
        <dbReference type="ARBA" id="ARBA00022448"/>
    </source>
</evidence>
<feature type="transmembrane region" description="Helical" evidence="7">
    <location>
        <begin position="58"/>
        <end position="79"/>
    </location>
</feature>
<proteinExistence type="predicted"/>
<keyword evidence="2" id="KW-0813">Transport</keyword>
<evidence type="ECO:0000256" key="4">
    <source>
        <dbReference type="ARBA" id="ARBA00022692"/>
    </source>
</evidence>
<protein>
    <submittedName>
        <fullName evidence="8">Putative quaternary ammonium compound-resistance protein qacE</fullName>
    </submittedName>
</protein>
<dbReference type="OrthoDB" id="23679at10239"/>
<keyword evidence="9" id="KW-1185">Reference proteome</keyword>
<evidence type="ECO:0000313" key="9">
    <source>
        <dbReference type="Proteomes" id="UP000008730"/>
    </source>
</evidence>